<organism evidence="11 12">
    <name type="scientific">Drosophila ananassae</name>
    <name type="common">Fruit fly</name>
    <dbReference type="NCBI Taxonomy" id="7217"/>
    <lineage>
        <taxon>Eukaryota</taxon>
        <taxon>Metazoa</taxon>
        <taxon>Ecdysozoa</taxon>
        <taxon>Arthropoda</taxon>
        <taxon>Hexapoda</taxon>
        <taxon>Insecta</taxon>
        <taxon>Pterygota</taxon>
        <taxon>Neoptera</taxon>
        <taxon>Endopterygota</taxon>
        <taxon>Diptera</taxon>
        <taxon>Brachycera</taxon>
        <taxon>Muscomorpha</taxon>
        <taxon>Ephydroidea</taxon>
        <taxon>Drosophilidae</taxon>
        <taxon>Drosophila</taxon>
        <taxon>Sophophora</taxon>
    </lineage>
</organism>
<evidence type="ECO:0000313" key="11">
    <source>
        <dbReference type="EMBL" id="EDV31235.2"/>
    </source>
</evidence>
<dbReference type="InParanoid" id="B3MPD9"/>
<keyword evidence="12" id="KW-1185">Reference proteome</keyword>
<evidence type="ECO:0000313" key="12">
    <source>
        <dbReference type="Proteomes" id="UP000007801"/>
    </source>
</evidence>
<feature type="domain" description="C2H2-type" evidence="9">
    <location>
        <begin position="189"/>
        <end position="216"/>
    </location>
</feature>
<dbReference type="GO" id="GO:0010468">
    <property type="term" value="P:regulation of gene expression"/>
    <property type="evidence" value="ECO:0007669"/>
    <property type="project" value="TreeGrafter"/>
</dbReference>
<dbReference type="Proteomes" id="UP000007801">
    <property type="component" value="Unassembled WGS sequence"/>
</dbReference>
<dbReference type="PANTHER" id="PTHR16515:SF66">
    <property type="entry name" value="C2H2-TYPE DOMAIN-CONTAINING PROTEIN"/>
    <property type="match status" value="1"/>
</dbReference>
<dbReference type="SUPFAM" id="SSF57716">
    <property type="entry name" value="Glucocorticoid receptor-like (DNA-binding domain)"/>
    <property type="match status" value="1"/>
</dbReference>
<dbReference type="GO" id="GO:0005634">
    <property type="term" value="C:nucleus"/>
    <property type="evidence" value="ECO:0007669"/>
    <property type="project" value="UniProtKB-SubCell"/>
</dbReference>
<evidence type="ECO:0008006" key="13">
    <source>
        <dbReference type="Google" id="ProtNLM"/>
    </source>
</evidence>
<name>B3MPD9_DROAN</name>
<dbReference type="Gene3D" id="3.30.160.60">
    <property type="entry name" value="Classic Zinc Finger"/>
    <property type="match status" value="5"/>
</dbReference>
<evidence type="ECO:0000256" key="3">
    <source>
        <dbReference type="ARBA" id="ARBA00022737"/>
    </source>
</evidence>
<dbReference type="PROSITE" id="PS50157">
    <property type="entry name" value="ZINC_FINGER_C2H2_2"/>
    <property type="match status" value="5"/>
</dbReference>
<evidence type="ECO:0000256" key="5">
    <source>
        <dbReference type="ARBA" id="ARBA00022833"/>
    </source>
</evidence>
<dbReference type="STRING" id="7217.B3MPD9"/>
<feature type="binding site" evidence="8">
    <location>
        <position position="10"/>
    </location>
    <ligand>
        <name>Zn(2+)</name>
        <dbReference type="ChEBI" id="CHEBI:29105"/>
    </ligand>
</feature>
<dbReference type="AlphaFoldDB" id="B3MPD9"/>
<dbReference type="EMBL" id="CH902620">
    <property type="protein sequence ID" value="EDV31235.2"/>
    <property type="molecule type" value="Genomic_DNA"/>
</dbReference>
<dbReference type="InterPro" id="IPR050331">
    <property type="entry name" value="Zinc_finger"/>
</dbReference>
<evidence type="ECO:0000256" key="7">
    <source>
        <dbReference type="PROSITE-ProRule" id="PRU00042"/>
    </source>
</evidence>
<dbReference type="SUPFAM" id="SSF57667">
    <property type="entry name" value="beta-beta-alpha zinc fingers"/>
    <property type="match status" value="3"/>
</dbReference>
<evidence type="ECO:0000256" key="8">
    <source>
        <dbReference type="PROSITE-ProRule" id="PRU01263"/>
    </source>
</evidence>
<feature type="binding site" evidence="8">
    <location>
        <position position="7"/>
    </location>
    <ligand>
        <name>Zn(2+)</name>
        <dbReference type="ChEBI" id="CHEBI:29105"/>
    </ligand>
</feature>
<feature type="binding site" evidence="8">
    <location>
        <position position="57"/>
    </location>
    <ligand>
        <name>Zn(2+)</name>
        <dbReference type="ChEBI" id="CHEBI:29105"/>
    </ligand>
</feature>
<dbReference type="PROSITE" id="PS51915">
    <property type="entry name" value="ZAD"/>
    <property type="match status" value="1"/>
</dbReference>
<dbReference type="InterPro" id="IPR036236">
    <property type="entry name" value="Znf_C2H2_sf"/>
</dbReference>
<proteinExistence type="predicted"/>
<feature type="domain" description="C2H2-type" evidence="9">
    <location>
        <begin position="245"/>
        <end position="272"/>
    </location>
</feature>
<keyword evidence="6" id="KW-0539">Nucleus</keyword>
<sequence length="334" mass="39170">MGRKGICRVCLNKSNRMVDIFVKKSKPGVPITDLILQCTGNTVNKDASYPNYICISCLGDAEDAFEIIEIFKRNHRIFCQLKEQQDREEDIPEKEAGKQKDFADDILTIDLISEKSNGSNSEADDCPVWNEAIEEYTEKEFEKLSEGNNDTESNDYDIFVKEDEEPQEKEDTISEGITISDEDEDESEFRCFYCPKIFKTKIGLIRHNILHSDELPFKCAHCPKSFRRKANHKEHLLTHTKERQLQCNLCPRTFLRIRYLEEHLLSHSGERPHKCEACKKCFRRVRDLKRHHVETHIKERPFQCPDCMKTFSRNAILTLHMQLHCKKRVTKKKK</sequence>
<dbReference type="SMR" id="B3MPD9"/>
<dbReference type="FunFam" id="3.30.160.60:FF:000100">
    <property type="entry name" value="Zinc finger 45-like"/>
    <property type="match status" value="2"/>
</dbReference>
<keyword evidence="2 8" id="KW-0479">Metal-binding</keyword>
<dbReference type="InterPro" id="IPR013087">
    <property type="entry name" value="Znf_C2H2_type"/>
</dbReference>
<feature type="domain" description="ZAD" evidence="10">
    <location>
        <begin position="5"/>
        <end position="81"/>
    </location>
</feature>
<feature type="domain" description="C2H2-type" evidence="9">
    <location>
        <begin position="273"/>
        <end position="301"/>
    </location>
</feature>
<keyword evidence="3" id="KW-0677">Repeat</keyword>
<dbReference type="Gene3D" id="3.40.1800.20">
    <property type="match status" value="1"/>
</dbReference>
<protein>
    <recommendedName>
        <fullName evidence="13">Protein krueppel</fullName>
    </recommendedName>
</protein>
<dbReference type="OrthoDB" id="7854697at2759"/>
<feature type="binding site" evidence="8">
    <location>
        <position position="54"/>
    </location>
    <ligand>
        <name>Zn(2+)</name>
        <dbReference type="ChEBI" id="CHEBI:29105"/>
    </ligand>
</feature>
<gene>
    <name evidence="11" type="primary">Dana\GF15255</name>
    <name evidence="11" type="synonym">dana_GLEANR_16021</name>
    <name evidence="11" type="ORF">GF15255</name>
</gene>
<dbReference type="HOGENOM" id="CLU_002678_94_1_1"/>
<dbReference type="KEGG" id="dan:6498068"/>
<dbReference type="InterPro" id="IPR012934">
    <property type="entry name" value="Znf_AD"/>
</dbReference>
<dbReference type="Pfam" id="PF07776">
    <property type="entry name" value="zf-AD"/>
    <property type="match status" value="1"/>
</dbReference>
<evidence type="ECO:0000256" key="4">
    <source>
        <dbReference type="ARBA" id="ARBA00022771"/>
    </source>
</evidence>
<evidence type="ECO:0000259" key="10">
    <source>
        <dbReference type="PROSITE" id="PS51915"/>
    </source>
</evidence>
<dbReference type="FunFam" id="3.30.160.60:FF:000446">
    <property type="entry name" value="Zinc finger protein"/>
    <property type="match status" value="1"/>
</dbReference>
<comment type="subcellular location">
    <subcellularLocation>
        <location evidence="1">Nucleus</location>
    </subcellularLocation>
</comment>
<accession>B3MPD9</accession>
<dbReference type="eggNOG" id="KOG1721">
    <property type="taxonomic scope" value="Eukaryota"/>
</dbReference>
<keyword evidence="4 7" id="KW-0863">Zinc-finger</keyword>
<evidence type="ECO:0000256" key="6">
    <source>
        <dbReference type="ARBA" id="ARBA00023242"/>
    </source>
</evidence>
<dbReference type="PROSITE" id="PS00028">
    <property type="entry name" value="ZINC_FINGER_C2H2_1"/>
    <property type="match status" value="5"/>
</dbReference>
<dbReference type="PANTHER" id="PTHR16515">
    <property type="entry name" value="PR DOMAIN ZINC FINGER PROTEIN"/>
    <property type="match status" value="1"/>
</dbReference>
<evidence type="ECO:0000256" key="2">
    <source>
        <dbReference type="ARBA" id="ARBA00022723"/>
    </source>
</evidence>
<dbReference type="GO" id="GO:0008270">
    <property type="term" value="F:zinc ion binding"/>
    <property type="evidence" value="ECO:0007669"/>
    <property type="project" value="UniProtKB-UniRule"/>
</dbReference>
<reference evidence="11 12" key="1">
    <citation type="journal article" date="2007" name="Nature">
        <title>Evolution of genes and genomes on the Drosophila phylogeny.</title>
        <authorList>
            <consortium name="Drosophila 12 Genomes Consortium"/>
            <person name="Clark A.G."/>
            <person name="Eisen M.B."/>
            <person name="Smith D.R."/>
            <person name="Bergman C.M."/>
            <person name="Oliver B."/>
            <person name="Markow T.A."/>
            <person name="Kaufman T.C."/>
            <person name="Kellis M."/>
            <person name="Gelbart W."/>
            <person name="Iyer V.N."/>
            <person name="Pollard D.A."/>
            <person name="Sackton T.B."/>
            <person name="Larracuente A.M."/>
            <person name="Singh N.D."/>
            <person name="Abad J.P."/>
            <person name="Abt D.N."/>
            <person name="Adryan B."/>
            <person name="Aguade M."/>
            <person name="Akashi H."/>
            <person name="Anderson W.W."/>
            <person name="Aquadro C.F."/>
            <person name="Ardell D.H."/>
            <person name="Arguello R."/>
            <person name="Artieri C.G."/>
            <person name="Barbash D.A."/>
            <person name="Barker D."/>
            <person name="Barsanti P."/>
            <person name="Batterham P."/>
            <person name="Batzoglou S."/>
            <person name="Begun D."/>
            <person name="Bhutkar A."/>
            <person name="Blanco E."/>
            <person name="Bosak S.A."/>
            <person name="Bradley R.K."/>
            <person name="Brand A.D."/>
            <person name="Brent M.R."/>
            <person name="Brooks A.N."/>
            <person name="Brown R.H."/>
            <person name="Butlin R.K."/>
            <person name="Caggese C."/>
            <person name="Calvi B.R."/>
            <person name="Bernardo de Carvalho A."/>
            <person name="Caspi A."/>
            <person name="Castrezana S."/>
            <person name="Celniker S.E."/>
            <person name="Chang J.L."/>
            <person name="Chapple C."/>
            <person name="Chatterji S."/>
            <person name="Chinwalla A."/>
            <person name="Civetta A."/>
            <person name="Clifton S.W."/>
            <person name="Comeron J.M."/>
            <person name="Costello J.C."/>
            <person name="Coyne J.A."/>
            <person name="Daub J."/>
            <person name="David R.G."/>
            <person name="Delcher A.L."/>
            <person name="Delehaunty K."/>
            <person name="Do C.B."/>
            <person name="Ebling H."/>
            <person name="Edwards K."/>
            <person name="Eickbush T."/>
            <person name="Evans J.D."/>
            <person name="Filipski A."/>
            <person name="Findeiss S."/>
            <person name="Freyhult E."/>
            <person name="Fulton L."/>
            <person name="Fulton R."/>
            <person name="Garcia A.C."/>
            <person name="Gardiner A."/>
            <person name="Garfield D.A."/>
            <person name="Garvin B.E."/>
            <person name="Gibson G."/>
            <person name="Gilbert D."/>
            <person name="Gnerre S."/>
            <person name="Godfrey J."/>
            <person name="Good R."/>
            <person name="Gotea V."/>
            <person name="Gravely B."/>
            <person name="Greenberg A.J."/>
            <person name="Griffiths-Jones S."/>
            <person name="Gross S."/>
            <person name="Guigo R."/>
            <person name="Gustafson E.A."/>
            <person name="Haerty W."/>
            <person name="Hahn M.W."/>
            <person name="Halligan D.L."/>
            <person name="Halpern A.L."/>
            <person name="Halter G.M."/>
            <person name="Han M.V."/>
            <person name="Heger A."/>
            <person name="Hillier L."/>
            <person name="Hinrichs A.S."/>
            <person name="Holmes I."/>
            <person name="Hoskins R.A."/>
            <person name="Hubisz M.J."/>
            <person name="Hultmark D."/>
            <person name="Huntley M.A."/>
            <person name="Jaffe D.B."/>
            <person name="Jagadeeshan S."/>
            <person name="Jeck W.R."/>
            <person name="Johnson J."/>
            <person name="Jones C.D."/>
            <person name="Jordan W.C."/>
            <person name="Karpen G.H."/>
            <person name="Kataoka E."/>
            <person name="Keightley P.D."/>
            <person name="Kheradpour P."/>
            <person name="Kirkness E.F."/>
            <person name="Koerich L.B."/>
            <person name="Kristiansen K."/>
            <person name="Kudrna D."/>
            <person name="Kulathinal R.J."/>
            <person name="Kumar S."/>
            <person name="Kwok R."/>
            <person name="Lander E."/>
            <person name="Langley C.H."/>
            <person name="Lapoint R."/>
            <person name="Lazzaro B.P."/>
            <person name="Lee S.J."/>
            <person name="Levesque L."/>
            <person name="Li R."/>
            <person name="Lin C.F."/>
            <person name="Lin M.F."/>
            <person name="Lindblad-Toh K."/>
            <person name="Llopart A."/>
            <person name="Long M."/>
            <person name="Low L."/>
            <person name="Lozovsky E."/>
            <person name="Lu J."/>
            <person name="Luo M."/>
            <person name="Machado C.A."/>
            <person name="Makalowski W."/>
            <person name="Marzo M."/>
            <person name="Matsuda M."/>
            <person name="Matzkin L."/>
            <person name="McAllister B."/>
            <person name="McBride C.S."/>
            <person name="McKernan B."/>
            <person name="McKernan K."/>
            <person name="Mendez-Lago M."/>
            <person name="Minx P."/>
            <person name="Mollenhauer M.U."/>
            <person name="Montooth K."/>
            <person name="Mount S.M."/>
            <person name="Mu X."/>
            <person name="Myers E."/>
            <person name="Negre B."/>
            <person name="Newfeld S."/>
            <person name="Nielsen R."/>
            <person name="Noor M.A."/>
            <person name="O'Grady P."/>
            <person name="Pachter L."/>
            <person name="Papaceit M."/>
            <person name="Parisi M.J."/>
            <person name="Parisi M."/>
            <person name="Parts L."/>
            <person name="Pedersen J.S."/>
            <person name="Pesole G."/>
            <person name="Phillippy A.M."/>
            <person name="Ponting C.P."/>
            <person name="Pop M."/>
            <person name="Porcelli D."/>
            <person name="Powell J.R."/>
            <person name="Prohaska S."/>
            <person name="Pruitt K."/>
            <person name="Puig M."/>
            <person name="Quesneville H."/>
            <person name="Ram K.R."/>
            <person name="Rand D."/>
            <person name="Rasmussen M.D."/>
            <person name="Reed L.K."/>
            <person name="Reenan R."/>
            <person name="Reily A."/>
            <person name="Remington K.A."/>
            <person name="Rieger T.T."/>
            <person name="Ritchie M.G."/>
            <person name="Robin C."/>
            <person name="Rogers Y.H."/>
            <person name="Rohde C."/>
            <person name="Rozas J."/>
            <person name="Rubenfield M.J."/>
            <person name="Ruiz A."/>
            <person name="Russo S."/>
            <person name="Salzberg S.L."/>
            <person name="Sanchez-Gracia A."/>
            <person name="Saranga D.J."/>
            <person name="Sato H."/>
            <person name="Schaeffer S.W."/>
            <person name="Schatz M.C."/>
            <person name="Schlenke T."/>
            <person name="Schwartz R."/>
            <person name="Segarra C."/>
            <person name="Singh R.S."/>
            <person name="Sirot L."/>
            <person name="Sirota M."/>
            <person name="Sisneros N.B."/>
            <person name="Smith C.D."/>
            <person name="Smith T.F."/>
            <person name="Spieth J."/>
            <person name="Stage D.E."/>
            <person name="Stark A."/>
            <person name="Stephan W."/>
            <person name="Strausberg R.L."/>
            <person name="Strempel S."/>
            <person name="Sturgill D."/>
            <person name="Sutton G."/>
            <person name="Sutton G.G."/>
            <person name="Tao W."/>
            <person name="Teichmann S."/>
            <person name="Tobari Y.N."/>
            <person name="Tomimura Y."/>
            <person name="Tsolas J.M."/>
            <person name="Valente V.L."/>
            <person name="Venter E."/>
            <person name="Venter J.C."/>
            <person name="Vicario S."/>
            <person name="Vieira F.G."/>
            <person name="Vilella A.J."/>
            <person name="Villasante A."/>
            <person name="Walenz B."/>
            <person name="Wang J."/>
            <person name="Wasserman M."/>
            <person name="Watts T."/>
            <person name="Wilson D."/>
            <person name="Wilson R.K."/>
            <person name="Wing R.A."/>
            <person name="Wolfner M.F."/>
            <person name="Wong A."/>
            <person name="Wong G.K."/>
            <person name="Wu C.I."/>
            <person name="Wu G."/>
            <person name="Yamamoto D."/>
            <person name="Yang H.P."/>
            <person name="Yang S.P."/>
            <person name="Yorke J.A."/>
            <person name="Yoshida K."/>
            <person name="Zdobnov E."/>
            <person name="Zhang P."/>
            <person name="Zhang Y."/>
            <person name="Zimin A.V."/>
            <person name="Baldwin J."/>
            <person name="Abdouelleil A."/>
            <person name="Abdulkadir J."/>
            <person name="Abebe A."/>
            <person name="Abera B."/>
            <person name="Abreu J."/>
            <person name="Acer S.C."/>
            <person name="Aftuck L."/>
            <person name="Alexander A."/>
            <person name="An P."/>
            <person name="Anderson E."/>
            <person name="Anderson S."/>
            <person name="Arachi H."/>
            <person name="Azer M."/>
            <person name="Bachantsang P."/>
            <person name="Barry A."/>
            <person name="Bayul T."/>
            <person name="Berlin A."/>
            <person name="Bessette D."/>
            <person name="Bloom T."/>
            <person name="Blye J."/>
            <person name="Boguslavskiy L."/>
            <person name="Bonnet C."/>
            <person name="Boukhgalter B."/>
            <person name="Bourzgui I."/>
            <person name="Brown A."/>
            <person name="Cahill P."/>
            <person name="Channer S."/>
            <person name="Cheshatsang Y."/>
            <person name="Chuda L."/>
            <person name="Citroen M."/>
            <person name="Collymore A."/>
            <person name="Cooke P."/>
            <person name="Costello M."/>
            <person name="D'Aco K."/>
            <person name="Daza R."/>
            <person name="De Haan G."/>
            <person name="DeGray S."/>
            <person name="DeMaso C."/>
            <person name="Dhargay N."/>
            <person name="Dooley K."/>
            <person name="Dooley E."/>
            <person name="Doricent M."/>
            <person name="Dorje P."/>
            <person name="Dorjee K."/>
            <person name="Dupes A."/>
            <person name="Elong R."/>
            <person name="Falk J."/>
            <person name="Farina A."/>
            <person name="Faro S."/>
            <person name="Ferguson D."/>
            <person name="Fisher S."/>
            <person name="Foley C.D."/>
            <person name="Franke A."/>
            <person name="Friedrich D."/>
            <person name="Gadbois L."/>
            <person name="Gearin G."/>
            <person name="Gearin C.R."/>
            <person name="Giannoukos G."/>
            <person name="Goode T."/>
            <person name="Graham J."/>
            <person name="Grandbois E."/>
            <person name="Grewal S."/>
            <person name="Gyaltsen K."/>
            <person name="Hafez N."/>
            <person name="Hagos B."/>
            <person name="Hall J."/>
            <person name="Henson C."/>
            <person name="Hollinger A."/>
            <person name="Honan T."/>
            <person name="Huard M.D."/>
            <person name="Hughes L."/>
            <person name="Hurhula B."/>
            <person name="Husby M.E."/>
            <person name="Kamat A."/>
            <person name="Kanga B."/>
            <person name="Kashin S."/>
            <person name="Khazanovich D."/>
            <person name="Kisner P."/>
            <person name="Lance K."/>
            <person name="Lara M."/>
            <person name="Lee W."/>
            <person name="Lennon N."/>
            <person name="Letendre F."/>
            <person name="LeVine R."/>
            <person name="Lipovsky A."/>
            <person name="Liu X."/>
            <person name="Liu J."/>
            <person name="Liu S."/>
            <person name="Lokyitsang T."/>
            <person name="Lokyitsang Y."/>
            <person name="Lubonja R."/>
            <person name="Lui A."/>
            <person name="MacDonald P."/>
            <person name="Magnisalis V."/>
            <person name="Maru K."/>
            <person name="Matthews C."/>
            <person name="McCusker W."/>
            <person name="McDonough S."/>
            <person name="Mehta T."/>
            <person name="Meldrim J."/>
            <person name="Meneus L."/>
            <person name="Mihai O."/>
            <person name="Mihalev A."/>
            <person name="Mihova T."/>
            <person name="Mittelman R."/>
            <person name="Mlenga V."/>
            <person name="Montmayeur A."/>
            <person name="Mulrain L."/>
            <person name="Navidi A."/>
            <person name="Naylor J."/>
            <person name="Negash T."/>
            <person name="Nguyen T."/>
            <person name="Nguyen N."/>
            <person name="Nicol R."/>
            <person name="Norbu C."/>
            <person name="Norbu N."/>
            <person name="Novod N."/>
            <person name="O'Neill B."/>
            <person name="Osman S."/>
            <person name="Markiewicz E."/>
            <person name="Oyono O.L."/>
            <person name="Patti C."/>
            <person name="Phunkhang P."/>
            <person name="Pierre F."/>
            <person name="Priest M."/>
            <person name="Raghuraman S."/>
            <person name="Rege F."/>
            <person name="Reyes R."/>
            <person name="Rise C."/>
            <person name="Rogov P."/>
            <person name="Ross K."/>
            <person name="Ryan E."/>
            <person name="Settipalli S."/>
            <person name="Shea T."/>
            <person name="Sherpa N."/>
            <person name="Shi L."/>
            <person name="Shih D."/>
            <person name="Sparrow T."/>
            <person name="Spaulding J."/>
            <person name="Stalker J."/>
            <person name="Stange-Thomann N."/>
            <person name="Stavropoulos S."/>
            <person name="Stone C."/>
            <person name="Strader C."/>
            <person name="Tesfaye S."/>
            <person name="Thomson T."/>
            <person name="Thoulutsang Y."/>
            <person name="Thoulutsang D."/>
            <person name="Topham K."/>
            <person name="Topping I."/>
            <person name="Tsamla T."/>
            <person name="Vassiliev H."/>
            <person name="Vo A."/>
            <person name="Wangchuk T."/>
            <person name="Wangdi T."/>
            <person name="Weiand M."/>
            <person name="Wilkinson J."/>
            <person name="Wilson A."/>
            <person name="Yadav S."/>
            <person name="Young G."/>
            <person name="Yu Q."/>
            <person name="Zembek L."/>
            <person name="Zhong D."/>
            <person name="Zimmer A."/>
            <person name="Zwirko Z."/>
            <person name="Jaffe D.B."/>
            <person name="Alvarez P."/>
            <person name="Brockman W."/>
            <person name="Butler J."/>
            <person name="Chin C."/>
            <person name="Gnerre S."/>
            <person name="Grabherr M."/>
            <person name="Kleber M."/>
            <person name="Mauceli E."/>
            <person name="MacCallum I."/>
        </authorList>
    </citation>
    <scope>NUCLEOTIDE SEQUENCE [LARGE SCALE GENOMIC DNA]</scope>
    <source>
        <strain evidence="12">Tucson 14024-0371.13</strain>
    </source>
</reference>
<dbReference type="SMART" id="SM00355">
    <property type="entry name" value="ZnF_C2H2"/>
    <property type="match status" value="5"/>
</dbReference>
<dbReference type="Pfam" id="PF00096">
    <property type="entry name" value="zf-C2H2"/>
    <property type="match status" value="3"/>
</dbReference>
<evidence type="ECO:0000256" key="1">
    <source>
        <dbReference type="ARBA" id="ARBA00004123"/>
    </source>
</evidence>
<evidence type="ECO:0000259" key="9">
    <source>
        <dbReference type="PROSITE" id="PS50157"/>
    </source>
</evidence>
<feature type="domain" description="C2H2-type" evidence="9">
    <location>
        <begin position="217"/>
        <end position="244"/>
    </location>
</feature>
<keyword evidence="5 8" id="KW-0862">Zinc</keyword>
<feature type="domain" description="C2H2-type" evidence="9">
    <location>
        <begin position="302"/>
        <end position="329"/>
    </location>
</feature>
<dbReference type="SMART" id="SM00868">
    <property type="entry name" value="zf-AD"/>
    <property type="match status" value="1"/>
</dbReference>